<reference evidence="10" key="1">
    <citation type="submission" date="2018-09" db="EMBL/GenBank/DDBJ databases">
        <title>Common duck and Muscovy duck high density SNP chip.</title>
        <authorList>
            <person name="Vignal A."/>
            <person name="Thebault N."/>
            <person name="Warren W.C."/>
        </authorList>
    </citation>
    <scope>NUCLEOTIDE SEQUENCE [LARGE SCALE GENOMIC DNA]</scope>
</reference>
<dbReference type="GO" id="GO:0005759">
    <property type="term" value="C:mitochondrial matrix"/>
    <property type="evidence" value="ECO:0007669"/>
    <property type="project" value="TreeGrafter"/>
</dbReference>
<evidence type="ECO:0000256" key="7">
    <source>
        <dbReference type="ARBA" id="ARBA00093625"/>
    </source>
</evidence>
<dbReference type="PANTHER" id="PTHR22602:SF0">
    <property type="entry name" value="TRANSFERASE CAF17, MITOCHONDRIAL-RELATED"/>
    <property type="match status" value="1"/>
</dbReference>
<organism evidence="10 11">
    <name type="scientific">Cairina moschata</name>
    <name type="common">Muscovy duck</name>
    <dbReference type="NCBI Taxonomy" id="8855"/>
    <lineage>
        <taxon>Eukaryota</taxon>
        <taxon>Metazoa</taxon>
        <taxon>Chordata</taxon>
        <taxon>Craniata</taxon>
        <taxon>Vertebrata</taxon>
        <taxon>Euteleostomi</taxon>
        <taxon>Archelosauria</taxon>
        <taxon>Archosauria</taxon>
        <taxon>Dinosauria</taxon>
        <taxon>Saurischia</taxon>
        <taxon>Theropoda</taxon>
        <taxon>Coelurosauria</taxon>
        <taxon>Aves</taxon>
        <taxon>Neognathae</taxon>
        <taxon>Galloanserae</taxon>
        <taxon>Anseriformes</taxon>
        <taxon>Anatidae</taxon>
        <taxon>Anatinae</taxon>
        <taxon>Cairina</taxon>
    </lineage>
</organism>
<dbReference type="NCBIfam" id="TIGR03317">
    <property type="entry name" value="ygfZ_signature"/>
    <property type="match status" value="1"/>
</dbReference>
<dbReference type="GO" id="GO:0016226">
    <property type="term" value="P:iron-sulfur cluster assembly"/>
    <property type="evidence" value="ECO:0007669"/>
    <property type="project" value="TreeGrafter"/>
</dbReference>
<name>A0A8C3BFC5_CAIMO</name>
<dbReference type="GO" id="GO:0006783">
    <property type="term" value="P:heme biosynthetic process"/>
    <property type="evidence" value="ECO:0007669"/>
    <property type="project" value="UniProtKB-KW"/>
</dbReference>
<dbReference type="Gene3D" id="2.40.30.160">
    <property type="match status" value="1"/>
</dbReference>
<dbReference type="FunFam" id="3.30.1360.120:FF:000015">
    <property type="entry name" value="IBA57, iron-sulfur cluster assembly"/>
    <property type="match status" value="1"/>
</dbReference>
<evidence type="ECO:0000256" key="8">
    <source>
        <dbReference type="SAM" id="MobiDB-lite"/>
    </source>
</evidence>
<evidence type="ECO:0000313" key="11">
    <source>
        <dbReference type="Proteomes" id="UP000694556"/>
    </source>
</evidence>
<evidence type="ECO:0000259" key="9">
    <source>
        <dbReference type="Pfam" id="PF25455"/>
    </source>
</evidence>
<proteinExistence type="inferred from homology"/>
<dbReference type="Gene3D" id="3.30.70.1400">
    <property type="entry name" value="Aminomethyltransferase beta-barrel domains"/>
    <property type="match status" value="1"/>
</dbReference>
<evidence type="ECO:0000256" key="5">
    <source>
        <dbReference type="ARBA" id="ARBA00075513"/>
    </source>
</evidence>
<protein>
    <recommendedName>
        <fullName evidence="7">Iron-sulfur cluster assembly factor IBA57, mitochondrial</fullName>
    </recommendedName>
    <alternativeName>
        <fullName evidence="5">Iron-sulfur cluster assembly factor homolog</fullName>
    </alternativeName>
</protein>
<feature type="region of interest" description="Disordered" evidence="8">
    <location>
        <begin position="1"/>
        <end position="50"/>
    </location>
</feature>
<keyword evidence="2" id="KW-0809">Transit peptide</keyword>
<dbReference type="InterPro" id="IPR017703">
    <property type="entry name" value="YgfZ/GCV_T_CS"/>
</dbReference>
<comment type="similarity">
    <text evidence="6">Belongs to the GcvT family. CAF17/IBA57 subfamily.</text>
</comment>
<feature type="region of interest" description="Disordered" evidence="8">
    <location>
        <begin position="104"/>
        <end position="129"/>
    </location>
</feature>
<feature type="domain" description="CAF17 C-terminal" evidence="9">
    <location>
        <begin position="355"/>
        <end position="431"/>
    </location>
</feature>
<evidence type="ECO:0000256" key="1">
    <source>
        <dbReference type="ARBA" id="ARBA00004173"/>
    </source>
</evidence>
<dbReference type="PANTHER" id="PTHR22602">
    <property type="entry name" value="TRANSFERASE CAF17, MITOCHONDRIAL-RELATED"/>
    <property type="match status" value="1"/>
</dbReference>
<feature type="compositionally biased region" description="Polar residues" evidence="8">
    <location>
        <begin position="1"/>
        <end position="14"/>
    </location>
</feature>
<evidence type="ECO:0000256" key="2">
    <source>
        <dbReference type="ARBA" id="ARBA00022946"/>
    </source>
</evidence>
<dbReference type="Proteomes" id="UP000694556">
    <property type="component" value="Chromosome 2"/>
</dbReference>
<sequence length="435" mass="47038">MAAERTQPQATGTPQLLDEPQADQPGQHQALESRPSLGSHPKERHQGGRTVGWVDLAALGDSAARSTRWVRTAQGAWSHMEEVVCVGAWLVTRGRDLYPRGVSRLAPPRRQVAPGGHTQDGGGGGRRRRRPALTAHYPAAMLGLLTNDVTRLAGAGPGPGEGAAAPLPRALYAHALNVQGRCLYDLILYRLHESPEEEPHILLECDSSVLDAIQKHLKLYKIRRKVNIVPCLDLSLWAVIPGEQAGDISGSLAQCADQALVLTPDPRTEVMGWRLVTKKGANLTEVIPGSRIGSIQDYHRHRYKQGIPEGVKDLPPGVALPLESNLAFMNGVSFTKGCYVGQELTARTHHMGVIRKRLVPVQFSVPLPQESIPEGAEILTESGKSAGKFRAGGDELGIALLRLANINEPLCLKVAGDKVKLTASIPEWWPKTASK</sequence>
<dbReference type="Pfam" id="PF25455">
    <property type="entry name" value="Beta-barrel_CAF17_C"/>
    <property type="match status" value="1"/>
</dbReference>
<dbReference type="InterPro" id="IPR057460">
    <property type="entry name" value="CAF17_C"/>
</dbReference>
<evidence type="ECO:0000256" key="3">
    <source>
        <dbReference type="ARBA" id="ARBA00023128"/>
    </source>
</evidence>
<comment type="subcellular location">
    <subcellularLocation>
        <location evidence="1">Mitochondrion</location>
    </subcellularLocation>
</comment>
<keyword evidence="4" id="KW-0350">Heme biosynthesis</keyword>
<evidence type="ECO:0000256" key="6">
    <source>
        <dbReference type="ARBA" id="ARBA00093447"/>
    </source>
</evidence>
<dbReference type="SUPFAM" id="SSF103025">
    <property type="entry name" value="Folate-binding domain"/>
    <property type="match status" value="1"/>
</dbReference>
<dbReference type="AlphaFoldDB" id="A0A8C3BFC5"/>
<evidence type="ECO:0000313" key="10">
    <source>
        <dbReference type="Ensembl" id="ENSCMMP00000004505.1"/>
    </source>
</evidence>
<dbReference type="Ensembl" id="ENSCMMT00000005035.1">
    <property type="protein sequence ID" value="ENSCMMP00000004505.1"/>
    <property type="gene ID" value="ENSCMMG00000002829.1"/>
</dbReference>
<evidence type="ECO:0000256" key="4">
    <source>
        <dbReference type="ARBA" id="ARBA00023133"/>
    </source>
</evidence>
<dbReference type="InterPro" id="IPR045179">
    <property type="entry name" value="YgfZ/GcvT"/>
</dbReference>
<keyword evidence="3" id="KW-0496">Mitochondrion</keyword>
<reference evidence="10" key="3">
    <citation type="submission" date="2025-09" db="UniProtKB">
        <authorList>
            <consortium name="Ensembl"/>
        </authorList>
    </citation>
    <scope>IDENTIFICATION</scope>
</reference>
<keyword evidence="11" id="KW-1185">Reference proteome</keyword>
<reference evidence="10" key="2">
    <citation type="submission" date="2025-08" db="UniProtKB">
        <authorList>
            <consortium name="Ensembl"/>
        </authorList>
    </citation>
    <scope>IDENTIFICATION</scope>
</reference>
<accession>A0A8C3BFC5</accession>